<keyword evidence="1" id="KW-0732">Signal</keyword>
<organism evidence="2 3">
    <name type="scientific">Parastrongyloides trichosuri</name>
    <name type="common">Possum-specific nematode worm</name>
    <dbReference type="NCBI Taxonomy" id="131310"/>
    <lineage>
        <taxon>Eukaryota</taxon>
        <taxon>Metazoa</taxon>
        <taxon>Ecdysozoa</taxon>
        <taxon>Nematoda</taxon>
        <taxon>Chromadorea</taxon>
        <taxon>Rhabditida</taxon>
        <taxon>Tylenchina</taxon>
        <taxon>Panagrolaimomorpha</taxon>
        <taxon>Strongyloidoidea</taxon>
        <taxon>Strongyloididae</taxon>
        <taxon>Parastrongyloides</taxon>
    </lineage>
</organism>
<evidence type="ECO:0000313" key="3">
    <source>
        <dbReference type="WBParaSite" id="PTRK_0000838500.1"/>
    </source>
</evidence>
<dbReference type="Proteomes" id="UP000038045">
    <property type="component" value="Unplaced"/>
</dbReference>
<proteinExistence type="predicted"/>
<name>A0A0N4ZJU9_PARTI</name>
<accession>A0A0N4ZJU9</accession>
<feature type="chain" id="PRO_5005891846" evidence="1">
    <location>
        <begin position="18"/>
        <end position="153"/>
    </location>
</feature>
<dbReference type="WBParaSite" id="PTRK_0000838500.1">
    <property type="protein sequence ID" value="PTRK_0000838500.1"/>
    <property type="gene ID" value="PTRK_0000838500"/>
</dbReference>
<evidence type="ECO:0000313" key="2">
    <source>
        <dbReference type="Proteomes" id="UP000038045"/>
    </source>
</evidence>
<sequence>MIRKTLIIVLVINVINGSIQPGKNYLGHYCYGADYTMVVTGNLFCNGKPYNDSKIAIKECETSNIICNKNVSNVPLIDNSFNHSAKLYNNRSVEFSLIIEIYHKCCNSPFKTISYEKQHKENLQDNNFKCGPYLKNVKDYGKIDLPVGGTHVN</sequence>
<feature type="signal peptide" evidence="1">
    <location>
        <begin position="1"/>
        <end position="17"/>
    </location>
</feature>
<keyword evidence="2" id="KW-1185">Reference proteome</keyword>
<reference evidence="3" key="1">
    <citation type="submission" date="2017-02" db="UniProtKB">
        <authorList>
            <consortium name="WormBaseParasite"/>
        </authorList>
    </citation>
    <scope>IDENTIFICATION</scope>
</reference>
<dbReference type="AlphaFoldDB" id="A0A0N4ZJU9"/>
<protein>
    <submittedName>
        <fullName evidence="3">ZP domain-containing protein</fullName>
    </submittedName>
</protein>
<evidence type="ECO:0000256" key="1">
    <source>
        <dbReference type="SAM" id="SignalP"/>
    </source>
</evidence>